<dbReference type="RefSeq" id="WP_181930830.1">
    <property type="nucleotide sequence ID" value="NZ_CP054698.1"/>
</dbReference>
<dbReference type="GO" id="GO:0009073">
    <property type="term" value="P:aromatic amino acid family biosynthetic process"/>
    <property type="evidence" value="ECO:0007669"/>
    <property type="project" value="UniProtKB-KW"/>
</dbReference>
<dbReference type="NCBIfam" id="NF003807">
    <property type="entry name" value="PRK05395.1-4"/>
    <property type="match status" value="1"/>
</dbReference>
<dbReference type="UniPathway" id="UPA00053">
    <property type="reaction ID" value="UER00086"/>
</dbReference>
<comment type="similarity">
    <text evidence="3 7">Belongs to the type-II 3-dehydroquinase family.</text>
</comment>
<dbReference type="Pfam" id="PF01220">
    <property type="entry name" value="DHquinase_II"/>
    <property type="match status" value="1"/>
</dbReference>
<comment type="function">
    <text evidence="7">Catalyzes a trans-dehydration via an enolate intermediate.</text>
</comment>
<dbReference type="NCBIfam" id="TIGR01088">
    <property type="entry name" value="aroQ"/>
    <property type="match status" value="1"/>
</dbReference>
<accession>A0A7D7LAV8</accession>
<reference evidence="12" key="1">
    <citation type="submission" date="2020-06" db="EMBL/GenBank/DDBJ databases">
        <title>Nostoc edaphicum CCNP1411 genome.</title>
        <authorList>
            <person name="Fidor A."/>
            <person name="Grabski M."/>
            <person name="Gawor J."/>
            <person name="Gromadka R."/>
            <person name="Wegrzyn G."/>
            <person name="Mazur-Marzec H."/>
        </authorList>
    </citation>
    <scope>NUCLEOTIDE SEQUENCE [LARGE SCALE GENOMIC DNA]</scope>
    <source>
        <strain evidence="12">CCNP1411</strain>
    </source>
</reference>
<comment type="catalytic activity">
    <reaction evidence="1 7">
        <text>3-dehydroquinate = 3-dehydroshikimate + H2O</text>
        <dbReference type="Rhea" id="RHEA:21096"/>
        <dbReference type="ChEBI" id="CHEBI:15377"/>
        <dbReference type="ChEBI" id="CHEBI:16630"/>
        <dbReference type="ChEBI" id="CHEBI:32364"/>
        <dbReference type="EC" id="4.2.1.10"/>
    </reaction>
</comment>
<dbReference type="GO" id="GO:0008652">
    <property type="term" value="P:amino acid biosynthetic process"/>
    <property type="evidence" value="ECO:0007669"/>
    <property type="project" value="UniProtKB-KW"/>
</dbReference>
<evidence type="ECO:0000256" key="7">
    <source>
        <dbReference type="HAMAP-Rule" id="MF_00169"/>
    </source>
</evidence>
<comment type="pathway">
    <text evidence="2 7">Metabolic intermediate biosynthesis; chorismate biosynthesis; chorismate from D-erythrose 4-phosphate and phosphoenolpyruvate: step 3/7.</text>
</comment>
<evidence type="ECO:0000256" key="3">
    <source>
        <dbReference type="ARBA" id="ARBA00011037"/>
    </source>
</evidence>
<dbReference type="EMBL" id="CP054698">
    <property type="protein sequence ID" value="QMS87528.1"/>
    <property type="molecule type" value="Genomic_DNA"/>
</dbReference>
<keyword evidence="7" id="KW-0057">Aromatic amino acid biosynthesis</keyword>
<evidence type="ECO:0000256" key="10">
    <source>
        <dbReference type="PIRSR" id="PIRSR001399-3"/>
    </source>
</evidence>
<protein>
    <recommendedName>
        <fullName evidence="5 7">3-dehydroquinate dehydratase</fullName>
        <shortName evidence="7">3-dehydroquinase</shortName>
        <ecNumber evidence="5 7">4.2.1.10</ecNumber>
    </recommendedName>
    <alternativeName>
        <fullName evidence="7">Type II DHQase</fullName>
    </alternativeName>
</protein>
<dbReference type="CDD" id="cd00466">
    <property type="entry name" value="DHQase_II"/>
    <property type="match status" value="1"/>
</dbReference>
<dbReference type="PANTHER" id="PTHR21272">
    <property type="entry name" value="CATABOLIC 3-DEHYDROQUINASE"/>
    <property type="match status" value="1"/>
</dbReference>
<dbReference type="NCBIfam" id="NF003806">
    <property type="entry name" value="PRK05395.1-3"/>
    <property type="match status" value="1"/>
</dbReference>
<keyword evidence="12" id="KW-1185">Reference proteome</keyword>
<evidence type="ECO:0000256" key="4">
    <source>
        <dbReference type="ARBA" id="ARBA00011193"/>
    </source>
</evidence>
<evidence type="ECO:0000256" key="8">
    <source>
        <dbReference type="PIRSR" id="PIRSR001399-1"/>
    </source>
</evidence>
<evidence type="ECO:0000256" key="1">
    <source>
        <dbReference type="ARBA" id="ARBA00001864"/>
    </source>
</evidence>
<dbReference type="Gene3D" id="3.40.50.9100">
    <property type="entry name" value="Dehydroquinase, class II"/>
    <property type="match status" value="1"/>
</dbReference>
<feature type="active site" description="Proton donor" evidence="7 8">
    <location>
        <position position="118"/>
    </location>
</feature>
<dbReference type="KEGG" id="ned:HUN01_08015"/>
<dbReference type="PANTHER" id="PTHR21272:SF3">
    <property type="entry name" value="CATABOLIC 3-DEHYDROQUINASE"/>
    <property type="match status" value="1"/>
</dbReference>
<feature type="active site" description="Proton acceptor" evidence="7 8">
    <location>
        <position position="41"/>
    </location>
</feature>
<evidence type="ECO:0000256" key="5">
    <source>
        <dbReference type="ARBA" id="ARBA00012060"/>
    </source>
</evidence>
<dbReference type="EC" id="4.2.1.10" evidence="5 7"/>
<dbReference type="SUPFAM" id="SSF52304">
    <property type="entry name" value="Type II 3-dehydroquinate dehydratase"/>
    <property type="match status" value="1"/>
</dbReference>
<feature type="site" description="Transition state stabilizer" evidence="7 10">
    <location>
        <position position="36"/>
    </location>
</feature>
<feature type="binding site" evidence="7 9">
    <location>
        <begin position="119"/>
        <end position="120"/>
    </location>
    <ligand>
        <name>substrate</name>
    </ligand>
</feature>
<dbReference type="GO" id="GO:0009423">
    <property type="term" value="P:chorismate biosynthetic process"/>
    <property type="evidence" value="ECO:0007669"/>
    <property type="project" value="UniProtKB-UniRule"/>
</dbReference>
<evidence type="ECO:0000256" key="9">
    <source>
        <dbReference type="PIRSR" id="PIRSR001399-2"/>
    </source>
</evidence>
<dbReference type="PIRSF" id="PIRSF001399">
    <property type="entry name" value="DHquinase_II"/>
    <property type="match status" value="1"/>
</dbReference>
<dbReference type="PROSITE" id="PS01029">
    <property type="entry name" value="DEHYDROQUINASE_II"/>
    <property type="match status" value="1"/>
</dbReference>
<dbReference type="HAMAP" id="MF_00169">
    <property type="entry name" value="AroQ"/>
    <property type="match status" value="1"/>
</dbReference>
<feature type="binding site" evidence="7 9">
    <location>
        <position position="92"/>
    </location>
    <ligand>
        <name>substrate</name>
    </ligand>
</feature>
<name>A0A7D7LAV8_9NOSO</name>
<dbReference type="InterPro" id="IPR036441">
    <property type="entry name" value="DHquinase_II_sf"/>
</dbReference>
<feature type="binding site" evidence="7 9">
    <location>
        <position position="129"/>
    </location>
    <ligand>
        <name>substrate</name>
    </ligand>
</feature>
<feature type="binding site" evidence="7 9">
    <location>
        <position position="98"/>
    </location>
    <ligand>
        <name>substrate</name>
    </ligand>
</feature>
<dbReference type="Proteomes" id="UP000514713">
    <property type="component" value="Chromosome"/>
</dbReference>
<dbReference type="AlphaFoldDB" id="A0A7D7LAV8"/>
<comment type="subunit">
    <text evidence="4 7">Homododecamer.</text>
</comment>
<sequence length="166" mass="18080">MIARAVATKITVVNSTSQPLSILALHGPNLNLLGQREPGIYGSLTLGEINRLLEEEALKLQATVFPLQSNHEGILVDTIHEALGQYQGILINAGAYTHTSVALRDAIAAVNLPTVEVHLSNIYRREEFRHHSYIAPVAIGQISGFGVQSYLLGLQALVNHLRKDET</sequence>
<keyword evidence="7" id="KW-0028">Amino-acid biosynthesis</keyword>
<dbReference type="NCBIfam" id="NF003805">
    <property type="entry name" value="PRK05395.1-2"/>
    <property type="match status" value="1"/>
</dbReference>
<keyword evidence="6 7" id="KW-0456">Lyase</keyword>
<evidence type="ECO:0000256" key="2">
    <source>
        <dbReference type="ARBA" id="ARBA00004902"/>
    </source>
</evidence>
<gene>
    <name evidence="7 11" type="primary">aroQ</name>
    <name evidence="11" type="ORF">HUN01_08015</name>
</gene>
<evidence type="ECO:0000313" key="12">
    <source>
        <dbReference type="Proteomes" id="UP000514713"/>
    </source>
</evidence>
<organism evidence="11 12">
    <name type="scientific">Nostoc edaphicum CCNP1411</name>
    <dbReference type="NCBI Taxonomy" id="1472755"/>
    <lineage>
        <taxon>Bacteria</taxon>
        <taxon>Bacillati</taxon>
        <taxon>Cyanobacteriota</taxon>
        <taxon>Cyanophyceae</taxon>
        <taxon>Nostocales</taxon>
        <taxon>Nostocaceae</taxon>
        <taxon>Nostoc</taxon>
    </lineage>
</organism>
<proteinExistence type="inferred from homology"/>
<evidence type="ECO:0000256" key="6">
    <source>
        <dbReference type="ARBA" id="ARBA00023239"/>
    </source>
</evidence>
<dbReference type="InterPro" id="IPR001874">
    <property type="entry name" value="DHquinase_II"/>
</dbReference>
<dbReference type="GO" id="GO:0019631">
    <property type="term" value="P:quinate catabolic process"/>
    <property type="evidence" value="ECO:0007669"/>
    <property type="project" value="TreeGrafter"/>
</dbReference>
<dbReference type="InterPro" id="IPR018509">
    <property type="entry name" value="DHquinase_II_CS"/>
</dbReference>
<feature type="binding site" evidence="7 9">
    <location>
        <position position="105"/>
    </location>
    <ligand>
        <name>substrate</name>
    </ligand>
</feature>
<evidence type="ECO:0000313" key="11">
    <source>
        <dbReference type="EMBL" id="QMS87528.1"/>
    </source>
</evidence>
<dbReference type="GO" id="GO:0003855">
    <property type="term" value="F:3-dehydroquinate dehydratase activity"/>
    <property type="evidence" value="ECO:0007669"/>
    <property type="project" value="UniProtKB-UniRule"/>
</dbReference>